<protein>
    <submittedName>
        <fullName evidence="1">Uncharacterized protein</fullName>
    </submittedName>
</protein>
<evidence type="ECO:0000313" key="2">
    <source>
        <dbReference type="Proteomes" id="UP000054477"/>
    </source>
</evidence>
<proteinExistence type="predicted"/>
<name>A0A0C9WZC1_9AGAR</name>
<dbReference type="EMBL" id="KN839132">
    <property type="protein sequence ID" value="KIJ90676.1"/>
    <property type="molecule type" value="Genomic_DNA"/>
</dbReference>
<accession>A0A0C9WZC1</accession>
<keyword evidence="2" id="KW-1185">Reference proteome</keyword>
<evidence type="ECO:0000313" key="1">
    <source>
        <dbReference type="EMBL" id="KIJ90676.1"/>
    </source>
</evidence>
<reference evidence="1 2" key="1">
    <citation type="submission" date="2014-04" db="EMBL/GenBank/DDBJ databases">
        <authorList>
            <consortium name="DOE Joint Genome Institute"/>
            <person name="Kuo A."/>
            <person name="Kohler A."/>
            <person name="Nagy L.G."/>
            <person name="Floudas D."/>
            <person name="Copeland A."/>
            <person name="Barry K.W."/>
            <person name="Cichocki N."/>
            <person name="Veneault-Fourrey C."/>
            <person name="LaButti K."/>
            <person name="Lindquist E.A."/>
            <person name="Lipzen A."/>
            <person name="Lundell T."/>
            <person name="Morin E."/>
            <person name="Murat C."/>
            <person name="Sun H."/>
            <person name="Tunlid A."/>
            <person name="Henrissat B."/>
            <person name="Grigoriev I.V."/>
            <person name="Hibbett D.S."/>
            <person name="Martin F."/>
            <person name="Nordberg H.P."/>
            <person name="Cantor M.N."/>
            <person name="Hua S.X."/>
        </authorList>
    </citation>
    <scope>NUCLEOTIDE SEQUENCE [LARGE SCALE GENOMIC DNA]</scope>
    <source>
        <strain evidence="1 2">LaAM-08-1</strain>
    </source>
</reference>
<dbReference type="HOGENOM" id="CLU_2109435_0_0_1"/>
<organism evidence="1 2">
    <name type="scientific">Laccaria amethystina LaAM-08-1</name>
    <dbReference type="NCBI Taxonomy" id="1095629"/>
    <lineage>
        <taxon>Eukaryota</taxon>
        <taxon>Fungi</taxon>
        <taxon>Dikarya</taxon>
        <taxon>Basidiomycota</taxon>
        <taxon>Agaricomycotina</taxon>
        <taxon>Agaricomycetes</taxon>
        <taxon>Agaricomycetidae</taxon>
        <taxon>Agaricales</taxon>
        <taxon>Agaricineae</taxon>
        <taxon>Hydnangiaceae</taxon>
        <taxon>Laccaria</taxon>
    </lineage>
</organism>
<dbReference type="AlphaFoldDB" id="A0A0C9WZC1"/>
<sequence length="115" mass="12950">MSNDPSSVSVDHFQFFGDRLIGLQAHASDPYAACLRKPKLFKRPTRCPPATSLQTRAESPYLMRGSSGSQLLAAAYTTSSENYISFRVSILVQNTTPRYRHPLKVERKYNRGPSR</sequence>
<reference evidence="2" key="2">
    <citation type="submission" date="2015-01" db="EMBL/GenBank/DDBJ databases">
        <title>Evolutionary Origins and Diversification of the Mycorrhizal Mutualists.</title>
        <authorList>
            <consortium name="DOE Joint Genome Institute"/>
            <consortium name="Mycorrhizal Genomics Consortium"/>
            <person name="Kohler A."/>
            <person name="Kuo A."/>
            <person name="Nagy L.G."/>
            <person name="Floudas D."/>
            <person name="Copeland A."/>
            <person name="Barry K.W."/>
            <person name="Cichocki N."/>
            <person name="Veneault-Fourrey C."/>
            <person name="LaButti K."/>
            <person name="Lindquist E.A."/>
            <person name="Lipzen A."/>
            <person name="Lundell T."/>
            <person name="Morin E."/>
            <person name="Murat C."/>
            <person name="Riley R."/>
            <person name="Ohm R."/>
            <person name="Sun H."/>
            <person name="Tunlid A."/>
            <person name="Henrissat B."/>
            <person name="Grigoriev I.V."/>
            <person name="Hibbett D.S."/>
            <person name="Martin F."/>
        </authorList>
    </citation>
    <scope>NUCLEOTIDE SEQUENCE [LARGE SCALE GENOMIC DNA]</scope>
    <source>
        <strain evidence="2">LaAM-08-1</strain>
    </source>
</reference>
<gene>
    <name evidence="1" type="ORF">K443DRAFT_15031</name>
</gene>
<dbReference type="Proteomes" id="UP000054477">
    <property type="component" value="Unassembled WGS sequence"/>
</dbReference>